<protein>
    <submittedName>
        <fullName evidence="1">Uncharacterized protein</fullName>
    </submittedName>
</protein>
<gene>
    <name evidence="1" type="ORF">NDU88_007500</name>
</gene>
<name>A0AAV7PPK3_PLEWA</name>
<organism evidence="1 2">
    <name type="scientific">Pleurodeles waltl</name>
    <name type="common">Iberian ribbed newt</name>
    <dbReference type="NCBI Taxonomy" id="8319"/>
    <lineage>
        <taxon>Eukaryota</taxon>
        <taxon>Metazoa</taxon>
        <taxon>Chordata</taxon>
        <taxon>Craniata</taxon>
        <taxon>Vertebrata</taxon>
        <taxon>Euteleostomi</taxon>
        <taxon>Amphibia</taxon>
        <taxon>Batrachia</taxon>
        <taxon>Caudata</taxon>
        <taxon>Salamandroidea</taxon>
        <taxon>Salamandridae</taxon>
        <taxon>Pleurodelinae</taxon>
        <taxon>Pleurodeles</taxon>
    </lineage>
</organism>
<accession>A0AAV7PPK3</accession>
<keyword evidence="2" id="KW-1185">Reference proteome</keyword>
<dbReference type="PANTHER" id="PTHR37162:SF1">
    <property type="entry name" value="BED-TYPE DOMAIN-CONTAINING PROTEIN"/>
    <property type="match status" value="1"/>
</dbReference>
<dbReference type="EMBL" id="JANPWB010000011">
    <property type="protein sequence ID" value="KAJ1129129.1"/>
    <property type="molecule type" value="Genomic_DNA"/>
</dbReference>
<evidence type="ECO:0000313" key="2">
    <source>
        <dbReference type="Proteomes" id="UP001066276"/>
    </source>
</evidence>
<proteinExistence type="predicted"/>
<dbReference type="SUPFAM" id="SSF53098">
    <property type="entry name" value="Ribonuclease H-like"/>
    <property type="match status" value="1"/>
</dbReference>
<dbReference type="Proteomes" id="UP001066276">
    <property type="component" value="Chromosome 7"/>
</dbReference>
<dbReference type="PANTHER" id="PTHR37162">
    <property type="entry name" value="HAT FAMILY DIMERISATION DOMAINCONTAINING PROTEIN-RELATED"/>
    <property type="match status" value="1"/>
</dbReference>
<dbReference type="InterPro" id="IPR012337">
    <property type="entry name" value="RNaseH-like_sf"/>
</dbReference>
<evidence type="ECO:0000313" key="1">
    <source>
        <dbReference type="EMBL" id="KAJ1129129.1"/>
    </source>
</evidence>
<dbReference type="AlphaFoldDB" id="A0AAV7PPK3"/>
<comment type="caution">
    <text evidence="1">The sequence shown here is derived from an EMBL/GenBank/DDBJ whole genome shotgun (WGS) entry which is preliminary data.</text>
</comment>
<reference evidence="1" key="1">
    <citation type="journal article" date="2022" name="bioRxiv">
        <title>Sequencing and chromosome-scale assembly of the giantPleurodeles waltlgenome.</title>
        <authorList>
            <person name="Brown T."/>
            <person name="Elewa A."/>
            <person name="Iarovenko S."/>
            <person name="Subramanian E."/>
            <person name="Araus A.J."/>
            <person name="Petzold A."/>
            <person name="Susuki M."/>
            <person name="Suzuki K.-i.T."/>
            <person name="Hayashi T."/>
            <person name="Toyoda A."/>
            <person name="Oliveira C."/>
            <person name="Osipova E."/>
            <person name="Leigh N.D."/>
            <person name="Simon A."/>
            <person name="Yun M.H."/>
        </authorList>
    </citation>
    <scope>NUCLEOTIDE SEQUENCE</scope>
    <source>
        <strain evidence="1">20211129_DDA</strain>
        <tissue evidence="1">Liver</tissue>
    </source>
</reference>
<sequence>MGKWSQYKKCYRTEWESDPQLKWWIAPVLTDKTKAFCKYCCVEIRAHYHDLKTHAGRSKHHSRSKHSAIASYSVSVKPISDVQKRRELKVAAYAACNIPICAVDELGEILNDEYGSFQLDSTKCTAIINSLLGPYFRKQLLDDVGQSPYSLLVEQSTDISVKPLLGIRIRYFSQRHNQFVCSFLGLIDLLKEDDPAKAILDLLDENKLQTENLVGLAADEASVICSKNHAVFISLMGKQPSLQLVSCDCHSLETVAKNAVQILPSNLEFMIRETYKCLAESAKGQDDAKELYEVLTGDPPLKPVSPTGTCWFVMADCVERILEQFDALKVHFSQAHYEEHQYVAQLLQEMYDNDNNFLYLSFLKPFLQEIKTVDKIFQIESGDTVEQFRDLHRLFLSTLERIVEPSILRSTREEELRSLDLQNPAIYRTPESADFGIRFQQKLEASELPVVAKDEITKRCFDFIKLLLTQYQMRLLELLNVLEKLEFLSPKKALADKKPVIELPGIFFTCPTEVLELQWTNVSSCKFTEEKSMERFWVEVFGYTDSAGNPCFQEMSLGAFRMLLTLPLSNTRLEKMFSHVPFFIEDSMELKLLSNRMHIIYGLQRNNLNSASFAPEEALLERYPSSILGK</sequence>